<reference evidence="6 7" key="1">
    <citation type="submission" date="2019-07" db="EMBL/GenBank/DDBJ databases">
        <title>complete genome sequencing of Ornithinimicrobium sp. H23M54.</title>
        <authorList>
            <person name="Bae J.-W."/>
            <person name="Lee S.-Y."/>
        </authorList>
    </citation>
    <scope>NUCLEOTIDE SEQUENCE [LARGE SCALE GENOMIC DNA]</scope>
    <source>
        <strain evidence="6 7">H23M54</strain>
    </source>
</reference>
<evidence type="ECO:0000313" key="7">
    <source>
        <dbReference type="Proteomes" id="UP000315395"/>
    </source>
</evidence>
<dbReference type="EMBL" id="CP041616">
    <property type="protein sequence ID" value="QDO89696.1"/>
    <property type="molecule type" value="Genomic_DNA"/>
</dbReference>
<accession>A0A516GDV1</accession>
<dbReference type="Proteomes" id="UP000315395">
    <property type="component" value="Chromosome"/>
</dbReference>
<organism evidence="6 7">
    <name type="scientific">Ornithinimicrobium ciconiae</name>
    <dbReference type="NCBI Taxonomy" id="2594265"/>
    <lineage>
        <taxon>Bacteria</taxon>
        <taxon>Bacillati</taxon>
        <taxon>Actinomycetota</taxon>
        <taxon>Actinomycetes</taxon>
        <taxon>Micrococcales</taxon>
        <taxon>Ornithinimicrobiaceae</taxon>
        <taxon>Ornithinimicrobium</taxon>
    </lineage>
</organism>
<dbReference type="InterPro" id="IPR023485">
    <property type="entry name" value="Ptyr_pPase"/>
</dbReference>
<gene>
    <name evidence="6" type="ORF">FNH13_16260</name>
</gene>
<dbReference type="PANTHER" id="PTHR11717">
    <property type="entry name" value="LOW MOLECULAR WEIGHT PROTEIN TYROSINE PHOSPHATASE"/>
    <property type="match status" value="1"/>
</dbReference>
<feature type="active site" evidence="4">
    <location>
        <position position="20"/>
    </location>
</feature>
<name>A0A516GDV1_9MICO</name>
<dbReference type="AlphaFoldDB" id="A0A516GDV1"/>
<keyword evidence="3" id="KW-0904">Protein phosphatase</keyword>
<dbReference type="SUPFAM" id="SSF52788">
    <property type="entry name" value="Phosphotyrosine protein phosphatases I"/>
    <property type="match status" value="1"/>
</dbReference>
<evidence type="ECO:0000256" key="4">
    <source>
        <dbReference type="PIRSR" id="PIRSR617867-1"/>
    </source>
</evidence>
<protein>
    <submittedName>
        <fullName evidence="6">Low molecular weight phosphatase family protein</fullName>
    </submittedName>
</protein>
<proteinExistence type="inferred from homology"/>
<evidence type="ECO:0000256" key="2">
    <source>
        <dbReference type="ARBA" id="ARBA00022801"/>
    </source>
</evidence>
<dbReference type="RefSeq" id="WP_143784417.1">
    <property type="nucleotide sequence ID" value="NZ_CP041616.1"/>
</dbReference>
<dbReference type="PANTHER" id="PTHR11717:SF31">
    <property type="entry name" value="LOW MOLECULAR WEIGHT PROTEIN-TYROSINE-PHOSPHATASE ETP-RELATED"/>
    <property type="match status" value="1"/>
</dbReference>
<feature type="domain" description="Phosphotyrosine protein phosphatase I" evidence="5">
    <location>
        <begin position="8"/>
        <end position="190"/>
    </location>
</feature>
<dbReference type="OrthoDB" id="9784339at2"/>
<evidence type="ECO:0000313" key="6">
    <source>
        <dbReference type="EMBL" id="QDO89696.1"/>
    </source>
</evidence>
<evidence type="ECO:0000256" key="3">
    <source>
        <dbReference type="ARBA" id="ARBA00022912"/>
    </source>
</evidence>
<comment type="similarity">
    <text evidence="1">Belongs to the low molecular weight phosphotyrosine protein phosphatase family.</text>
</comment>
<dbReference type="InterPro" id="IPR036196">
    <property type="entry name" value="Ptyr_pPase_sf"/>
</dbReference>
<dbReference type="Gene3D" id="3.40.50.2300">
    <property type="match status" value="1"/>
</dbReference>
<keyword evidence="2" id="KW-0378">Hydrolase</keyword>
<evidence type="ECO:0000259" key="5">
    <source>
        <dbReference type="SMART" id="SM00226"/>
    </source>
</evidence>
<dbReference type="SMART" id="SM00226">
    <property type="entry name" value="LMWPc"/>
    <property type="match status" value="1"/>
</dbReference>
<dbReference type="KEGG" id="orz:FNH13_16260"/>
<evidence type="ECO:0000256" key="1">
    <source>
        <dbReference type="ARBA" id="ARBA00011063"/>
    </source>
</evidence>
<dbReference type="GO" id="GO:0004725">
    <property type="term" value="F:protein tyrosine phosphatase activity"/>
    <property type="evidence" value="ECO:0007669"/>
    <property type="project" value="InterPro"/>
</dbReference>
<dbReference type="PRINTS" id="PR00719">
    <property type="entry name" value="LMWPTPASE"/>
</dbReference>
<dbReference type="InterPro" id="IPR050438">
    <property type="entry name" value="LMW_PTPase"/>
</dbReference>
<feature type="active site" description="Nucleophile" evidence="4">
    <location>
        <position position="14"/>
    </location>
</feature>
<dbReference type="Pfam" id="PF01451">
    <property type="entry name" value="LMWPc"/>
    <property type="match status" value="1"/>
</dbReference>
<keyword evidence="7" id="KW-1185">Reference proteome</keyword>
<dbReference type="InterPro" id="IPR017867">
    <property type="entry name" value="Tyr_phospatase_low_mol_wt"/>
</dbReference>
<sequence>MTDVTGPGRVLVVCTGNICRSPLLERVLQRALDRRWGTGGYQVRSAGTHGLEGHPMDERAASVLRALGGTPSGFVARRLRPAMVAEADLVLTATTAHRGLVVRAHPLALRYAFTFREFAALADTLDDDQLPGPEGPPSGRLRDLAATLVTRRGPGVVDDADIVDPFRREDAVYQQMDAQVRVALPGVLRALT</sequence>